<protein>
    <submittedName>
        <fullName evidence="2">Uncharacterized protein</fullName>
    </submittedName>
</protein>
<feature type="transmembrane region" description="Helical" evidence="1">
    <location>
        <begin position="32"/>
        <end position="53"/>
    </location>
</feature>
<accession>A0A0F5YLA1</accession>
<proteinExistence type="predicted"/>
<keyword evidence="1" id="KW-0812">Transmembrane</keyword>
<gene>
    <name evidence="2" type="ORF">WN50_03380</name>
</gene>
<dbReference type="Proteomes" id="UP000033607">
    <property type="component" value="Unassembled WGS sequence"/>
</dbReference>
<keyword evidence="1" id="KW-1133">Transmembrane helix</keyword>
<sequence length="82" mass="9485">MNYQLSIIKVSCPLFCLLPGLKILIKKREQLNALAFFVIFTQFFELFISHLIINIRLFVPPSTAKIINKWVTAITLYKSVIV</sequence>
<reference evidence="2 3" key="1">
    <citation type="submission" date="2015-06" db="EMBL/GenBank/DDBJ databases">
        <title>Draft genome assembly of filamentous brackish cyanobacterium Limnoraphis robusta strain CS-951.</title>
        <authorList>
            <person name="Willis A."/>
            <person name="Parks M."/>
            <person name="Burford M.A."/>
        </authorList>
    </citation>
    <scope>NUCLEOTIDE SEQUENCE [LARGE SCALE GENOMIC DNA]</scope>
    <source>
        <strain evidence="2 3">CS-951</strain>
    </source>
</reference>
<evidence type="ECO:0000256" key="1">
    <source>
        <dbReference type="SAM" id="Phobius"/>
    </source>
</evidence>
<name>A0A0F5YLA1_9CYAN</name>
<comment type="caution">
    <text evidence="2">The sequence shown here is derived from an EMBL/GenBank/DDBJ whole genome shotgun (WGS) entry which is preliminary data.</text>
</comment>
<dbReference type="AlphaFoldDB" id="A0A0F5YLA1"/>
<evidence type="ECO:0000313" key="2">
    <source>
        <dbReference type="EMBL" id="KKD39447.1"/>
    </source>
</evidence>
<evidence type="ECO:0000313" key="3">
    <source>
        <dbReference type="Proteomes" id="UP000033607"/>
    </source>
</evidence>
<organism evidence="2 3">
    <name type="scientific">Limnoraphis robusta CS-951</name>
    <dbReference type="NCBI Taxonomy" id="1637645"/>
    <lineage>
        <taxon>Bacteria</taxon>
        <taxon>Bacillati</taxon>
        <taxon>Cyanobacteriota</taxon>
        <taxon>Cyanophyceae</taxon>
        <taxon>Oscillatoriophycideae</taxon>
        <taxon>Oscillatoriales</taxon>
        <taxon>Sirenicapillariaceae</taxon>
        <taxon>Limnoraphis</taxon>
    </lineage>
</organism>
<keyword evidence="1" id="KW-0472">Membrane</keyword>
<dbReference type="EMBL" id="LATL02000140">
    <property type="protein sequence ID" value="KKD39447.1"/>
    <property type="molecule type" value="Genomic_DNA"/>
</dbReference>